<proteinExistence type="predicted"/>
<evidence type="ECO:0000313" key="4">
    <source>
        <dbReference type="Proteomes" id="UP000324298"/>
    </source>
</evidence>
<dbReference type="OrthoDB" id="5393888at2"/>
<evidence type="ECO:0000256" key="1">
    <source>
        <dbReference type="SAM" id="SignalP"/>
    </source>
</evidence>
<feature type="signal peptide" evidence="1">
    <location>
        <begin position="1"/>
        <end position="23"/>
    </location>
</feature>
<dbReference type="RefSeq" id="WP_149306738.1">
    <property type="nucleotide sequence ID" value="NZ_SRSD01000003.1"/>
</dbReference>
<dbReference type="Proteomes" id="UP000324298">
    <property type="component" value="Unassembled WGS sequence"/>
</dbReference>
<evidence type="ECO:0000259" key="2">
    <source>
        <dbReference type="Pfam" id="PF14258"/>
    </source>
</evidence>
<accession>A0A5A9XL79</accession>
<reference evidence="3 4" key="1">
    <citation type="submission" date="2019-04" db="EMBL/GenBank/DDBJ databases">
        <title>Geobacter ruber sp. nov., ferric-reducing bacteria isolated from paddy soil.</title>
        <authorList>
            <person name="Xu Z."/>
            <person name="Masuda Y."/>
            <person name="Itoh H."/>
            <person name="Senoo K."/>
        </authorList>
    </citation>
    <scope>NUCLEOTIDE SEQUENCE [LARGE SCALE GENOMIC DNA]</scope>
    <source>
        <strain evidence="3 4">Red88</strain>
    </source>
</reference>
<feature type="chain" id="PRO_5022967929" evidence="1">
    <location>
        <begin position="24"/>
        <end position="253"/>
    </location>
</feature>
<organism evidence="3 4">
    <name type="scientific">Oryzomonas rubra</name>
    <dbReference type="NCBI Taxonomy" id="2509454"/>
    <lineage>
        <taxon>Bacteria</taxon>
        <taxon>Pseudomonadati</taxon>
        <taxon>Thermodesulfobacteriota</taxon>
        <taxon>Desulfuromonadia</taxon>
        <taxon>Geobacterales</taxon>
        <taxon>Geobacteraceae</taxon>
        <taxon>Oryzomonas</taxon>
    </lineage>
</organism>
<evidence type="ECO:0000313" key="3">
    <source>
        <dbReference type="EMBL" id="KAA0893423.1"/>
    </source>
</evidence>
<comment type="caution">
    <text evidence="3">The sequence shown here is derived from an EMBL/GenBank/DDBJ whole genome shotgun (WGS) entry which is preliminary data.</text>
</comment>
<dbReference type="InterPro" id="IPR029062">
    <property type="entry name" value="Class_I_gatase-like"/>
</dbReference>
<name>A0A5A9XL79_9BACT</name>
<dbReference type="SUPFAM" id="SSF52317">
    <property type="entry name" value="Class I glutamine amidotransferase-like"/>
    <property type="match status" value="1"/>
</dbReference>
<keyword evidence="4" id="KW-1185">Reference proteome</keyword>
<dbReference type="Pfam" id="PF14258">
    <property type="entry name" value="DUF4350"/>
    <property type="match status" value="1"/>
</dbReference>
<keyword evidence="1" id="KW-0732">Signal</keyword>
<dbReference type="InterPro" id="IPR025646">
    <property type="entry name" value="DUF4350"/>
</dbReference>
<dbReference type="AlphaFoldDB" id="A0A5A9XL79"/>
<feature type="domain" description="DUF4350" evidence="2">
    <location>
        <begin position="47"/>
        <end position="246"/>
    </location>
</feature>
<protein>
    <submittedName>
        <fullName evidence="3">DUF4350 domain-containing protein</fullName>
    </submittedName>
</protein>
<sequence length="253" mass="26823">MNKTTLTLSLIFALILTALPSFAAVVPPTVIFDQGHGQRFTTGDPGELQLSKLADTLRASGATITTTTAPLSDESLKGAAGLVISGAFKPLQPEEVEAVARFVQNGGRLAVMLHIAPPLGNLLARLGIDFSNSVLHERQNVIDSDLNFRVTDLSPNPLFSGVSSFSAYGVWAIRPGTSSSAIARTSPEAWVDLNGDKVLSKGDAVGAFAVIVMGSQGKGEFTVFGDDAIFQNRFLDDNNRKLAANLGTWLTRH</sequence>
<dbReference type="EMBL" id="SRSD01000003">
    <property type="protein sequence ID" value="KAA0893423.1"/>
    <property type="molecule type" value="Genomic_DNA"/>
</dbReference>
<gene>
    <name evidence="3" type="ORF">ET418_06335</name>
</gene>